<dbReference type="PANTHER" id="PTHR42721:SF11">
    <property type="entry name" value="BETA-D-XYLOSIDASE 5-RELATED"/>
    <property type="match status" value="1"/>
</dbReference>
<dbReference type="Pfam" id="PF14310">
    <property type="entry name" value="Fn3-like"/>
    <property type="match status" value="1"/>
</dbReference>
<dbReference type="EMBL" id="JAAGAX010000009">
    <property type="protein sequence ID" value="KAF2303326.1"/>
    <property type="molecule type" value="Genomic_DNA"/>
</dbReference>
<keyword evidence="2" id="KW-0378">Hydrolase</keyword>
<evidence type="ECO:0000256" key="1">
    <source>
        <dbReference type="ARBA" id="ARBA00022729"/>
    </source>
</evidence>
<dbReference type="InterPro" id="IPR002772">
    <property type="entry name" value="Glyco_hydro_3_C"/>
</dbReference>
<proteinExistence type="predicted"/>
<dbReference type="FunFam" id="3.40.50.1700:FF:000001">
    <property type="entry name" value="probable beta-D-xylosidase 2"/>
    <property type="match status" value="1"/>
</dbReference>
<name>A0A6A6LTD8_HEVBR</name>
<dbReference type="Gene3D" id="3.40.50.1700">
    <property type="entry name" value="Glycoside hydrolase family 3 C-terminal domain"/>
    <property type="match status" value="1"/>
</dbReference>
<dbReference type="InterPro" id="IPR013783">
    <property type="entry name" value="Ig-like_fold"/>
</dbReference>
<evidence type="ECO:0000256" key="3">
    <source>
        <dbReference type="ARBA" id="ARBA00023295"/>
    </source>
</evidence>
<dbReference type="SUPFAM" id="SSF51445">
    <property type="entry name" value="(Trans)glycosidases"/>
    <property type="match status" value="1"/>
</dbReference>
<dbReference type="Pfam" id="PF00933">
    <property type="entry name" value="Glyco_hydro_3"/>
    <property type="match status" value="1"/>
</dbReference>
<dbReference type="GO" id="GO:0046556">
    <property type="term" value="F:alpha-L-arabinofuranosidase activity"/>
    <property type="evidence" value="ECO:0007669"/>
    <property type="project" value="TreeGrafter"/>
</dbReference>
<dbReference type="InterPro" id="IPR017853">
    <property type="entry name" value="GH"/>
</dbReference>
<evidence type="ECO:0000313" key="5">
    <source>
        <dbReference type="EMBL" id="KAF2303326.1"/>
    </source>
</evidence>
<dbReference type="Pfam" id="PF01915">
    <property type="entry name" value="Glyco_hydro_3_C"/>
    <property type="match status" value="1"/>
</dbReference>
<organism evidence="5 6">
    <name type="scientific">Hevea brasiliensis</name>
    <name type="common">Para rubber tree</name>
    <name type="synonym">Siphonia brasiliensis</name>
    <dbReference type="NCBI Taxonomy" id="3981"/>
    <lineage>
        <taxon>Eukaryota</taxon>
        <taxon>Viridiplantae</taxon>
        <taxon>Streptophyta</taxon>
        <taxon>Embryophyta</taxon>
        <taxon>Tracheophyta</taxon>
        <taxon>Spermatophyta</taxon>
        <taxon>Magnoliopsida</taxon>
        <taxon>eudicotyledons</taxon>
        <taxon>Gunneridae</taxon>
        <taxon>Pentapetalae</taxon>
        <taxon>rosids</taxon>
        <taxon>fabids</taxon>
        <taxon>Malpighiales</taxon>
        <taxon>Euphorbiaceae</taxon>
        <taxon>Crotonoideae</taxon>
        <taxon>Micrandreae</taxon>
        <taxon>Hevea</taxon>
    </lineage>
</organism>
<reference evidence="5 6" key="1">
    <citation type="journal article" date="2020" name="Mol. Plant">
        <title>The Chromosome-Based Rubber Tree Genome Provides New Insights into Spurge Genome Evolution and Rubber Biosynthesis.</title>
        <authorList>
            <person name="Liu J."/>
            <person name="Shi C."/>
            <person name="Shi C.C."/>
            <person name="Li W."/>
            <person name="Zhang Q.J."/>
            <person name="Zhang Y."/>
            <person name="Li K."/>
            <person name="Lu H.F."/>
            <person name="Shi C."/>
            <person name="Zhu S.T."/>
            <person name="Xiao Z.Y."/>
            <person name="Nan H."/>
            <person name="Yue Y."/>
            <person name="Zhu X.G."/>
            <person name="Wu Y."/>
            <person name="Hong X.N."/>
            <person name="Fan G.Y."/>
            <person name="Tong Y."/>
            <person name="Zhang D."/>
            <person name="Mao C.L."/>
            <person name="Liu Y.L."/>
            <person name="Hao S.J."/>
            <person name="Liu W.Q."/>
            <person name="Lv M.Q."/>
            <person name="Zhang H.B."/>
            <person name="Liu Y."/>
            <person name="Hu-Tang G.R."/>
            <person name="Wang J.P."/>
            <person name="Wang J.H."/>
            <person name="Sun Y.H."/>
            <person name="Ni S.B."/>
            <person name="Chen W.B."/>
            <person name="Zhang X.C."/>
            <person name="Jiao Y.N."/>
            <person name="Eichler E.E."/>
            <person name="Li G.H."/>
            <person name="Liu X."/>
            <person name="Gao L.Z."/>
        </authorList>
    </citation>
    <scope>NUCLEOTIDE SEQUENCE [LARGE SCALE GENOMIC DNA]</scope>
    <source>
        <strain evidence="6">cv. GT1</strain>
        <tissue evidence="5">Leaf</tissue>
    </source>
</reference>
<sequence>MSHGQCMAQTCPANADLNQSLVIENATPTGSNFTFICDPLRKAQIGIDMSTFAFCDKKLPYPARARDLVGRMTLSEKVTQLGNNATALPRLGLTRYDWWSEALHGMSNVGPGTFFDNLVPIATSFPTVILTTASFNEVLWKSIGEAVSTEARAAYNLARGGLTYWSPTINVVRDPRWGRITETPGEDPLVVGTYAANYVRGLQDIPGTEKTADLNSRPLKVSACCKHYTAYDVDNWQGVQRYSFDAKVTEQDMVETFNRPFEMCVKDGDASSLMCSYNRVNGIPTCADPKLLNETVRGEWNLHGYIVADCDSVEVIVDAHKWMNVTNEEAVGLSLRAGLDLDCGVYYTKYGENATKIGKVEEADIDKSLVNLYVVLMRLGYFDGNPTFNNLGKQDMCTAQHIELATEAARQGIVLLKNDNDTLPLSTSNLRTLAVVGPHGNASEAMIGNYAFDNWKPGRPCQYTTPLNGLSTYAKVNYAPGCVDVQCKDANSIPQAVQAVNGADATILIAGLDLSIEAEGLDRNDLLLPGNQVQLINQVVDASKGPVILVMMCAGGVDINFAKNNTKIKAILWVGYPGEEGGRAIADVVFGKYNPGGRLPITWYQADYINNFPMTSMQLRPVDSQGYPVQNVGSKDGDEVILVYSSPPADIAGTHIKQVIGFKRISVPAGKSQKVPFSFNACTSLMIVDVGGSRLLASGVHTITIGDGLASFLIQVNYN</sequence>
<dbReference type="InterPro" id="IPR026891">
    <property type="entry name" value="Fn3-like"/>
</dbReference>
<dbReference type="SMART" id="SM01217">
    <property type="entry name" value="Fn3_like"/>
    <property type="match status" value="1"/>
</dbReference>
<dbReference type="InterPro" id="IPR036881">
    <property type="entry name" value="Glyco_hydro_3_C_sf"/>
</dbReference>
<evidence type="ECO:0000313" key="6">
    <source>
        <dbReference type="Proteomes" id="UP000467840"/>
    </source>
</evidence>
<keyword evidence="1" id="KW-0732">Signal</keyword>
<dbReference type="Gene3D" id="2.60.40.10">
    <property type="entry name" value="Immunoglobulins"/>
    <property type="match status" value="1"/>
</dbReference>
<dbReference type="FunFam" id="3.20.20.300:FF:000010">
    <property type="entry name" value="Putative beta-D-xylosidase 5"/>
    <property type="match status" value="1"/>
</dbReference>
<dbReference type="AlphaFoldDB" id="A0A6A6LTD8"/>
<protein>
    <recommendedName>
        <fullName evidence="4">Fibronectin type III-like domain-containing protein</fullName>
    </recommendedName>
</protein>
<dbReference type="GO" id="GO:0045493">
    <property type="term" value="P:xylan catabolic process"/>
    <property type="evidence" value="ECO:0007669"/>
    <property type="project" value="InterPro"/>
</dbReference>
<dbReference type="GO" id="GO:0031222">
    <property type="term" value="P:arabinan catabolic process"/>
    <property type="evidence" value="ECO:0007669"/>
    <property type="project" value="TreeGrafter"/>
</dbReference>
<evidence type="ECO:0000256" key="2">
    <source>
        <dbReference type="ARBA" id="ARBA00022801"/>
    </source>
</evidence>
<keyword evidence="6" id="KW-1185">Reference proteome</keyword>
<dbReference type="SUPFAM" id="SSF52279">
    <property type="entry name" value="Beta-D-glucan exohydrolase, C-terminal domain"/>
    <property type="match status" value="1"/>
</dbReference>
<dbReference type="Gene3D" id="3.20.20.300">
    <property type="entry name" value="Glycoside hydrolase, family 3, N-terminal domain"/>
    <property type="match status" value="1"/>
</dbReference>
<feature type="domain" description="Fibronectin type III-like" evidence="4">
    <location>
        <begin position="639"/>
        <end position="709"/>
    </location>
</feature>
<dbReference type="Proteomes" id="UP000467840">
    <property type="component" value="Chromosome 16"/>
</dbReference>
<gene>
    <name evidence="5" type="ORF">GH714_016723</name>
</gene>
<dbReference type="GO" id="GO:0009044">
    <property type="term" value="F:xylan 1,4-beta-xylosidase activity"/>
    <property type="evidence" value="ECO:0007669"/>
    <property type="project" value="InterPro"/>
</dbReference>
<dbReference type="InterPro" id="IPR001764">
    <property type="entry name" value="Glyco_hydro_3_N"/>
</dbReference>
<accession>A0A6A6LTD8</accession>
<dbReference type="PANTHER" id="PTHR42721">
    <property type="entry name" value="SUGAR HYDROLASE-RELATED"/>
    <property type="match status" value="1"/>
</dbReference>
<evidence type="ECO:0000259" key="4">
    <source>
        <dbReference type="SMART" id="SM01217"/>
    </source>
</evidence>
<keyword evidence="3" id="KW-0326">Glycosidase</keyword>
<comment type="caution">
    <text evidence="5">The sequence shown here is derived from an EMBL/GenBank/DDBJ whole genome shotgun (WGS) entry which is preliminary data.</text>
</comment>
<dbReference type="InterPro" id="IPR036962">
    <property type="entry name" value="Glyco_hydro_3_N_sf"/>
</dbReference>
<dbReference type="InterPro" id="IPR044993">
    <property type="entry name" value="BXL"/>
</dbReference>